<reference evidence="1 2" key="1">
    <citation type="submission" date="2020-07" db="EMBL/GenBank/DDBJ databases">
        <title>Halophilic bacteria isolated from french cheeses.</title>
        <authorList>
            <person name="Kothe C.I."/>
            <person name="Farah-Kraiem B."/>
            <person name="Renault P."/>
            <person name="Dridi B."/>
        </authorList>
    </citation>
    <scope>NUCLEOTIDE SEQUENCE [LARGE SCALE GENOMIC DNA]</scope>
    <source>
        <strain evidence="1 2">FME1</strain>
    </source>
</reference>
<organism evidence="1 2">
    <name type="scientific">Halomonas casei</name>
    <dbReference type="NCBI Taxonomy" id="2742613"/>
    <lineage>
        <taxon>Bacteria</taxon>
        <taxon>Pseudomonadati</taxon>
        <taxon>Pseudomonadota</taxon>
        <taxon>Gammaproteobacteria</taxon>
        <taxon>Oceanospirillales</taxon>
        <taxon>Halomonadaceae</taxon>
        <taxon>Halomonas</taxon>
    </lineage>
</organism>
<dbReference type="Proteomes" id="UP001645039">
    <property type="component" value="Unassembled WGS sequence"/>
</dbReference>
<dbReference type="EMBL" id="RRZD01000016">
    <property type="protein sequence ID" value="MBE0401357.1"/>
    <property type="molecule type" value="Genomic_DNA"/>
</dbReference>
<sequence>MGEVGSSFNLLAVQEVMSEEGAENLHLSLKQASGESWVHVMSHLIGRSSYKEAYTFFWRESEVSVSGGDAVFFDGADVFARELY</sequence>
<protein>
    <submittedName>
        <fullName evidence="1">Uncharacterized protein</fullName>
    </submittedName>
</protein>
<name>A0ABR9F4F3_9GAMM</name>
<accession>A0ABR9F4F3</accession>
<gene>
    <name evidence="1" type="ORF">EI168_14800</name>
</gene>
<dbReference type="Gene3D" id="3.60.10.10">
    <property type="entry name" value="Endonuclease/exonuclease/phosphatase"/>
    <property type="match status" value="1"/>
</dbReference>
<proteinExistence type="predicted"/>
<keyword evidence="2" id="KW-1185">Reference proteome</keyword>
<evidence type="ECO:0000313" key="1">
    <source>
        <dbReference type="EMBL" id="MBE0401357.1"/>
    </source>
</evidence>
<evidence type="ECO:0000313" key="2">
    <source>
        <dbReference type="Proteomes" id="UP001645039"/>
    </source>
</evidence>
<comment type="caution">
    <text evidence="1">The sequence shown here is derived from an EMBL/GenBank/DDBJ whole genome shotgun (WGS) entry which is preliminary data.</text>
</comment>
<dbReference type="InterPro" id="IPR036691">
    <property type="entry name" value="Endo/exonu/phosph_ase_sf"/>
</dbReference>